<evidence type="ECO:0000313" key="6">
    <source>
        <dbReference type="EMBL" id="MDR5895988.1"/>
    </source>
</evidence>
<accession>A0ABU1GVB4</accession>
<gene>
    <name evidence="6" type="ORF">QC825_07895</name>
</gene>
<dbReference type="Gene3D" id="3.40.50.300">
    <property type="entry name" value="P-loop containing nucleotide triphosphate hydrolases"/>
    <property type="match status" value="1"/>
</dbReference>
<evidence type="ECO:0000313" key="7">
    <source>
        <dbReference type="Proteomes" id="UP001269375"/>
    </source>
</evidence>
<dbReference type="SUPFAM" id="SSF52540">
    <property type="entry name" value="P-loop containing nucleoside triphosphate hydrolases"/>
    <property type="match status" value="1"/>
</dbReference>
<dbReference type="PROSITE" id="PS00211">
    <property type="entry name" value="ABC_TRANSPORTER_1"/>
    <property type="match status" value="1"/>
</dbReference>
<keyword evidence="7" id="KW-1185">Reference proteome</keyword>
<dbReference type="Pfam" id="PF00005">
    <property type="entry name" value="ABC_tran"/>
    <property type="match status" value="1"/>
</dbReference>
<dbReference type="SMART" id="SM00382">
    <property type="entry name" value="AAA"/>
    <property type="match status" value="1"/>
</dbReference>
<dbReference type="RefSeq" id="WP_251589923.1">
    <property type="nucleotide sequence ID" value="NZ_JAMLJI010000001.1"/>
</dbReference>
<organism evidence="6 7">
    <name type="scientific">Larsenimonas suaedae</name>
    <dbReference type="NCBI Taxonomy" id="1851019"/>
    <lineage>
        <taxon>Bacteria</taxon>
        <taxon>Pseudomonadati</taxon>
        <taxon>Pseudomonadota</taxon>
        <taxon>Gammaproteobacteria</taxon>
        <taxon>Oceanospirillales</taxon>
        <taxon>Halomonadaceae</taxon>
        <taxon>Larsenimonas</taxon>
    </lineage>
</organism>
<evidence type="ECO:0000259" key="5">
    <source>
        <dbReference type="PROSITE" id="PS50893"/>
    </source>
</evidence>
<dbReference type="Proteomes" id="UP001269375">
    <property type="component" value="Unassembled WGS sequence"/>
</dbReference>
<dbReference type="GO" id="GO:0005524">
    <property type="term" value="F:ATP binding"/>
    <property type="evidence" value="ECO:0007669"/>
    <property type="project" value="UniProtKB-KW"/>
</dbReference>
<feature type="domain" description="ABC transporter" evidence="5">
    <location>
        <begin position="8"/>
        <end position="236"/>
    </location>
</feature>
<name>A0ABU1GVB4_9GAMM</name>
<sequence length="245" mass="26308">MTSTPLGLTVEEASLAYQGTPLFENLSLTLSPSSWCCLLGRSGCGKSSLLRLIAGLDTSKGAKVRLSDHAGNALPAQAFAWMAQQDALFPWLSVIENLLLGDRLQGQSKSSARRAEAIALLETLNLADKAEARPYVLSGGQRQRVALARTLMRPSPIVLMDEPFSAVDAITRYDLHQLATSLLSDRTVLMVTHDPGEALHLSDRILVLSPSGRLAPFDCGGPPKALSLSQRADAEQELITLLGHQ</sequence>
<dbReference type="PANTHER" id="PTHR42788:SF19">
    <property type="entry name" value="ALIPHATIC SULFONATES IMPORT ATP-BINDING PROTEIN SSUB 2"/>
    <property type="match status" value="1"/>
</dbReference>
<comment type="similarity">
    <text evidence="1">Belongs to the ABC transporter superfamily.</text>
</comment>
<proteinExistence type="inferred from homology"/>
<keyword evidence="2" id="KW-0813">Transport</keyword>
<protein>
    <submittedName>
        <fullName evidence="6">ABC transporter ATP-binding protein</fullName>
    </submittedName>
</protein>
<dbReference type="InterPro" id="IPR003593">
    <property type="entry name" value="AAA+_ATPase"/>
</dbReference>
<dbReference type="PROSITE" id="PS50893">
    <property type="entry name" value="ABC_TRANSPORTER_2"/>
    <property type="match status" value="1"/>
</dbReference>
<evidence type="ECO:0000256" key="2">
    <source>
        <dbReference type="ARBA" id="ARBA00022448"/>
    </source>
</evidence>
<evidence type="ECO:0000256" key="4">
    <source>
        <dbReference type="ARBA" id="ARBA00022840"/>
    </source>
</evidence>
<evidence type="ECO:0000256" key="3">
    <source>
        <dbReference type="ARBA" id="ARBA00022741"/>
    </source>
</evidence>
<evidence type="ECO:0000256" key="1">
    <source>
        <dbReference type="ARBA" id="ARBA00005417"/>
    </source>
</evidence>
<keyword evidence="4 6" id="KW-0067">ATP-binding</keyword>
<dbReference type="InterPro" id="IPR050166">
    <property type="entry name" value="ABC_transporter_ATP-bind"/>
</dbReference>
<comment type="caution">
    <text evidence="6">The sequence shown here is derived from an EMBL/GenBank/DDBJ whole genome shotgun (WGS) entry which is preliminary data.</text>
</comment>
<dbReference type="InterPro" id="IPR027417">
    <property type="entry name" value="P-loop_NTPase"/>
</dbReference>
<dbReference type="EMBL" id="JARWAO010000003">
    <property type="protein sequence ID" value="MDR5895988.1"/>
    <property type="molecule type" value="Genomic_DNA"/>
</dbReference>
<dbReference type="PANTHER" id="PTHR42788">
    <property type="entry name" value="TAURINE IMPORT ATP-BINDING PROTEIN-RELATED"/>
    <property type="match status" value="1"/>
</dbReference>
<dbReference type="InterPro" id="IPR017871">
    <property type="entry name" value="ABC_transporter-like_CS"/>
</dbReference>
<dbReference type="InterPro" id="IPR003439">
    <property type="entry name" value="ABC_transporter-like_ATP-bd"/>
</dbReference>
<keyword evidence="3" id="KW-0547">Nucleotide-binding</keyword>
<reference evidence="6 7" key="1">
    <citation type="submission" date="2023-04" db="EMBL/GenBank/DDBJ databases">
        <title>A long-awaited taxogenomic arrangement of the family Halomonadaceae.</title>
        <authorList>
            <person name="De La Haba R."/>
            <person name="Chuvochina M."/>
            <person name="Wittouck S."/>
            <person name="Arahal D.R."/>
            <person name="Sanchez-Porro C."/>
            <person name="Hugenholtz P."/>
            <person name="Ventosa A."/>
        </authorList>
    </citation>
    <scope>NUCLEOTIDE SEQUENCE [LARGE SCALE GENOMIC DNA]</scope>
    <source>
        <strain evidence="6 7">DSM 22428</strain>
    </source>
</reference>